<dbReference type="Gene3D" id="3.30.40.10">
    <property type="entry name" value="Zinc/RING finger domain, C3HC4 (zinc finger)"/>
    <property type="match status" value="1"/>
</dbReference>
<organism evidence="3 4">
    <name type="scientific">Oesophagostomum dentatum</name>
    <name type="common">Nodular worm</name>
    <dbReference type="NCBI Taxonomy" id="61180"/>
    <lineage>
        <taxon>Eukaryota</taxon>
        <taxon>Metazoa</taxon>
        <taxon>Ecdysozoa</taxon>
        <taxon>Nematoda</taxon>
        <taxon>Chromadorea</taxon>
        <taxon>Rhabditida</taxon>
        <taxon>Rhabditina</taxon>
        <taxon>Rhabditomorpha</taxon>
        <taxon>Strongyloidea</taxon>
        <taxon>Strongylidae</taxon>
        <taxon>Oesophagostomum</taxon>
    </lineage>
</organism>
<accession>A0A0B1TQR7</accession>
<evidence type="ECO:0000313" key="3">
    <source>
        <dbReference type="EMBL" id="KHJ99599.1"/>
    </source>
</evidence>
<dbReference type="GO" id="GO:0031267">
    <property type="term" value="F:small GTPase binding"/>
    <property type="evidence" value="ECO:0007669"/>
    <property type="project" value="InterPro"/>
</dbReference>
<dbReference type="PROSITE" id="PS50916">
    <property type="entry name" value="RABBD"/>
    <property type="match status" value="1"/>
</dbReference>
<dbReference type="OrthoDB" id="195679at2759"/>
<dbReference type="EMBL" id="KN549213">
    <property type="protein sequence ID" value="KHJ99599.1"/>
    <property type="molecule type" value="Genomic_DNA"/>
</dbReference>
<proteinExistence type="predicted"/>
<gene>
    <name evidence="3" type="ORF">OESDEN_00433</name>
</gene>
<name>A0A0B1TQR7_OESDE</name>
<feature type="domain" description="RabBD" evidence="2">
    <location>
        <begin position="10"/>
        <end position="111"/>
    </location>
</feature>
<reference evidence="3 4" key="1">
    <citation type="submission" date="2014-03" db="EMBL/GenBank/DDBJ databases">
        <title>Draft genome of the hookworm Oesophagostomum dentatum.</title>
        <authorList>
            <person name="Mitreva M."/>
        </authorList>
    </citation>
    <scope>NUCLEOTIDE SEQUENCE [LARGE SCALE GENOMIC DNA]</scope>
    <source>
        <strain evidence="3 4">OD-Hann</strain>
    </source>
</reference>
<dbReference type="Proteomes" id="UP000053660">
    <property type="component" value="Unassembled WGS sequence"/>
</dbReference>
<dbReference type="InterPro" id="IPR010911">
    <property type="entry name" value="Rab_BD"/>
</dbReference>
<dbReference type="InterPro" id="IPR013083">
    <property type="entry name" value="Znf_RING/FYVE/PHD"/>
</dbReference>
<dbReference type="AlphaFoldDB" id="A0A0B1TQR7"/>
<evidence type="ECO:0000256" key="1">
    <source>
        <dbReference type="SAM" id="MobiDB-lite"/>
    </source>
</evidence>
<sequence length="304" mass="33153">MSVEVVEEIFEQLKGLSPQEQAIIRPVLERDLEFQRREKARVRQLKSMVDMHLVDQGSSAPPLSARRRSAYGLMNSLSSDSMMSVCSLRSNKPSLTAKELIAASGEWVDGGDPAEISEVLLAQMRRAAIEKEKMEGEKSPNGQPRAPMLSKRNLTLPTIATPSLLAVPSESEITANNNLSPSQKFWGGSPSPRSPQQYLIGSPNYVNITVPTPPPDALHPDVCQREIVGSPSPRSNPTFLMGNSPVRGGAVPITEVAPPTPTNSGQLRSPMSGSRRTAFANSKRYDCPRRNTELALPTFRLTPC</sequence>
<protein>
    <recommendedName>
        <fullName evidence="2">RabBD domain-containing protein</fullName>
    </recommendedName>
</protein>
<feature type="region of interest" description="Disordered" evidence="1">
    <location>
        <begin position="175"/>
        <end position="194"/>
    </location>
</feature>
<dbReference type="GO" id="GO:0006886">
    <property type="term" value="P:intracellular protein transport"/>
    <property type="evidence" value="ECO:0007669"/>
    <property type="project" value="InterPro"/>
</dbReference>
<keyword evidence="4" id="KW-1185">Reference proteome</keyword>
<evidence type="ECO:0000313" key="4">
    <source>
        <dbReference type="Proteomes" id="UP000053660"/>
    </source>
</evidence>
<evidence type="ECO:0000259" key="2">
    <source>
        <dbReference type="PROSITE" id="PS50916"/>
    </source>
</evidence>